<proteinExistence type="predicted"/>
<evidence type="ECO:0008006" key="4">
    <source>
        <dbReference type="Google" id="ProtNLM"/>
    </source>
</evidence>
<protein>
    <recommendedName>
        <fullName evidence="4">NB-ARC domain-containing protein</fullName>
    </recommendedName>
</protein>
<evidence type="ECO:0000313" key="3">
    <source>
        <dbReference type="Proteomes" id="UP001500620"/>
    </source>
</evidence>
<comment type="caution">
    <text evidence="2">The sequence shown here is derived from an EMBL/GenBank/DDBJ whole genome shotgun (WGS) entry which is preliminary data.</text>
</comment>
<keyword evidence="3" id="KW-1185">Reference proteome</keyword>
<dbReference type="PRINTS" id="PR00364">
    <property type="entry name" value="DISEASERSIST"/>
</dbReference>
<reference evidence="3" key="1">
    <citation type="journal article" date="2019" name="Int. J. Syst. Evol. Microbiol.">
        <title>The Global Catalogue of Microorganisms (GCM) 10K type strain sequencing project: providing services to taxonomists for standard genome sequencing and annotation.</title>
        <authorList>
            <consortium name="The Broad Institute Genomics Platform"/>
            <consortium name="The Broad Institute Genome Sequencing Center for Infectious Disease"/>
            <person name="Wu L."/>
            <person name="Ma J."/>
        </authorList>
    </citation>
    <scope>NUCLEOTIDE SEQUENCE [LARGE SCALE GENOMIC DNA]</scope>
    <source>
        <strain evidence="3">JCM 17441</strain>
    </source>
</reference>
<dbReference type="EMBL" id="BAABAT010000014">
    <property type="protein sequence ID" value="GAA4252870.1"/>
    <property type="molecule type" value="Genomic_DNA"/>
</dbReference>
<dbReference type="Gene3D" id="3.40.50.300">
    <property type="entry name" value="P-loop containing nucleotide triphosphate hydrolases"/>
    <property type="match status" value="1"/>
</dbReference>
<name>A0ABP8DCU8_9ACTN</name>
<dbReference type="RefSeq" id="WP_345129888.1">
    <property type="nucleotide sequence ID" value="NZ_BAABAT010000014.1"/>
</dbReference>
<sequence>MGRPERPLDGTGGPITEFARDLRALRRRAGNPSYRELARTALFAPSVLSTAASGHRLPTLPVTLAFVAACGGDRAAWERRWRSVAGEAGAAGGTAAVPEPREEPPPEVDAADPWPLSRVMSNLARPAQLPMGSSTFVGRGQALANAAMLVGRPGPVRLPLMVSGPIGVGKTAFALRLADVVSSEFPDGQLYADMGNCEPGTHSTYQIMRGFLRALGVPAPLVPDDPIQRIGMYRSLLAQRRLFVLLENVTDEGQVRPLLARAAHSQVVLTSRARLLGLDDAHRVDLDAFARHESLELVGRIVGAERVESEYAAASAVAEICGDLPLAINIVGRKIAARPEWALAHTAGMLADRDRLIDSLCVGDVNVRDRFSAAYERLSTAGRQAVHELGIGGAGWTTAVALAASLGVRVDEADDALESLVDAGLLTRASVAGRYRVSTLVGVFAEHVRHEAAQLGSPLRDRRAQREAPGVDCSVPPMLPVNAARPLNEPRTQRAFGAMERTGETA</sequence>
<organism evidence="2 3">
    <name type="scientific">Dactylosporangium darangshiense</name>
    <dbReference type="NCBI Taxonomy" id="579108"/>
    <lineage>
        <taxon>Bacteria</taxon>
        <taxon>Bacillati</taxon>
        <taxon>Actinomycetota</taxon>
        <taxon>Actinomycetes</taxon>
        <taxon>Micromonosporales</taxon>
        <taxon>Micromonosporaceae</taxon>
        <taxon>Dactylosporangium</taxon>
    </lineage>
</organism>
<accession>A0ABP8DCU8</accession>
<evidence type="ECO:0000256" key="1">
    <source>
        <dbReference type="SAM" id="MobiDB-lite"/>
    </source>
</evidence>
<dbReference type="PANTHER" id="PTHR47691">
    <property type="entry name" value="REGULATOR-RELATED"/>
    <property type="match status" value="1"/>
</dbReference>
<dbReference type="SUPFAM" id="SSF52540">
    <property type="entry name" value="P-loop containing nucleoside triphosphate hydrolases"/>
    <property type="match status" value="1"/>
</dbReference>
<dbReference type="Proteomes" id="UP001500620">
    <property type="component" value="Unassembled WGS sequence"/>
</dbReference>
<dbReference type="PANTHER" id="PTHR47691:SF3">
    <property type="entry name" value="HTH-TYPE TRANSCRIPTIONAL REGULATOR RV0890C-RELATED"/>
    <property type="match status" value="1"/>
</dbReference>
<feature type="region of interest" description="Disordered" evidence="1">
    <location>
        <begin position="88"/>
        <end position="113"/>
    </location>
</feature>
<gene>
    <name evidence="2" type="ORF">GCM10022255_051410</name>
</gene>
<feature type="compositionally biased region" description="Low complexity" evidence="1">
    <location>
        <begin position="88"/>
        <end position="98"/>
    </location>
</feature>
<evidence type="ECO:0000313" key="2">
    <source>
        <dbReference type="EMBL" id="GAA4252870.1"/>
    </source>
</evidence>
<dbReference type="InterPro" id="IPR027417">
    <property type="entry name" value="P-loop_NTPase"/>
</dbReference>